<proteinExistence type="predicted"/>
<evidence type="ECO:0000313" key="2">
    <source>
        <dbReference type="Proteomes" id="UP000054477"/>
    </source>
</evidence>
<dbReference type="HOGENOM" id="CLU_1547841_0_0_1"/>
<reference evidence="1 2" key="1">
    <citation type="submission" date="2014-04" db="EMBL/GenBank/DDBJ databases">
        <authorList>
            <consortium name="DOE Joint Genome Institute"/>
            <person name="Kuo A."/>
            <person name="Kohler A."/>
            <person name="Nagy L.G."/>
            <person name="Floudas D."/>
            <person name="Copeland A."/>
            <person name="Barry K.W."/>
            <person name="Cichocki N."/>
            <person name="Veneault-Fourrey C."/>
            <person name="LaButti K."/>
            <person name="Lindquist E.A."/>
            <person name="Lipzen A."/>
            <person name="Lundell T."/>
            <person name="Morin E."/>
            <person name="Murat C."/>
            <person name="Sun H."/>
            <person name="Tunlid A."/>
            <person name="Henrissat B."/>
            <person name="Grigoriev I.V."/>
            <person name="Hibbett D.S."/>
            <person name="Martin F."/>
            <person name="Nordberg H.P."/>
            <person name="Cantor M.N."/>
            <person name="Hua S.X."/>
        </authorList>
    </citation>
    <scope>NUCLEOTIDE SEQUENCE [LARGE SCALE GENOMIC DNA]</scope>
    <source>
        <strain evidence="1 2">LaAM-08-1</strain>
    </source>
</reference>
<keyword evidence="2" id="KW-1185">Reference proteome</keyword>
<name>A0A0C9XBB3_9AGAR</name>
<dbReference type="Proteomes" id="UP000054477">
    <property type="component" value="Unassembled WGS sequence"/>
</dbReference>
<dbReference type="OrthoDB" id="10641376at2759"/>
<sequence length="173" mass="19207">MSFLELINPSTCMLLGKKMRASHVFQNWHAQKLRGCFILGWRQKKCSIQFVERRHTAPTSTTSLFNPAAIDLNDLVALQSLKCPELNKVVKFHNQKAAGTNEAIVKCLRALAMSTPLSSAPIPPPPPVLAAPIPPSSRQSPVSASILVPPQPTVNPYLNYPYYYAPTHQYPQF</sequence>
<reference evidence="2" key="2">
    <citation type="submission" date="2015-01" db="EMBL/GenBank/DDBJ databases">
        <title>Evolutionary Origins and Diversification of the Mycorrhizal Mutualists.</title>
        <authorList>
            <consortium name="DOE Joint Genome Institute"/>
            <consortium name="Mycorrhizal Genomics Consortium"/>
            <person name="Kohler A."/>
            <person name="Kuo A."/>
            <person name="Nagy L.G."/>
            <person name="Floudas D."/>
            <person name="Copeland A."/>
            <person name="Barry K.W."/>
            <person name="Cichocki N."/>
            <person name="Veneault-Fourrey C."/>
            <person name="LaButti K."/>
            <person name="Lindquist E.A."/>
            <person name="Lipzen A."/>
            <person name="Lundell T."/>
            <person name="Morin E."/>
            <person name="Murat C."/>
            <person name="Riley R."/>
            <person name="Ohm R."/>
            <person name="Sun H."/>
            <person name="Tunlid A."/>
            <person name="Henrissat B."/>
            <person name="Grigoriev I.V."/>
            <person name="Hibbett D.S."/>
            <person name="Martin F."/>
        </authorList>
    </citation>
    <scope>NUCLEOTIDE SEQUENCE [LARGE SCALE GENOMIC DNA]</scope>
    <source>
        <strain evidence="2">LaAM-08-1</strain>
    </source>
</reference>
<accession>A0A0C9XBB3</accession>
<protein>
    <submittedName>
        <fullName evidence="1">Uncharacterized protein</fullName>
    </submittedName>
</protein>
<dbReference type="EMBL" id="KN838661">
    <property type="protein sequence ID" value="KIJ98793.1"/>
    <property type="molecule type" value="Genomic_DNA"/>
</dbReference>
<dbReference type="AlphaFoldDB" id="A0A0C9XBB3"/>
<evidence type="ECO:0000313" key="1">
    <source>
        <dbReference type="EMBL" id="KIJ98793.1"/>
    </source>
</evidence>
<organism evidence="1 2">
    <name type="scientific">Laccaria amethystina LaAM-08-1</name>
    <dbReference type="NCBI Taxonomy" id="1095629"/>
    <lineage>
        <taxon>Eukaryota</taxon>
        <taxon>Fungi</taxon>
        <taxon>Dikarya</taxon>
        <taxon>Basidiomycota</taxon>
        <taxon>Agaricomycotina</taxon>
        <taxon>Agaricomycetes</taxon>
        <taxon>Agaricomycetidae</taxon>
        <taxon>Agaricales</taxon>
        <taxon>Agaricineae</taxon>
        <taxon>Hydnangiaceae</taxon>
        <taxon>Laccaria</taxon>
    </lineage>
</organism>
<gene>
    <name evidence="1" type="ORF">K443DRAFT_8899</name>
</gene>